<reference evidence="1" key="1">
    <citation type="journal article" date="2015" name="Nature">
        <title>Complex archaea that bridge the gap between prokaryotes and eukaryotes.</title>
        <authorList>
            <person name="Spang A."/>
            <person name="Saw J.H."/>
            <person name="Jorgensen S.L."/>
            <person name="Zaremba-Niedzwiedzka K."/>
            <person name="Martijn J."/>
            <person name="Lind A.E."/>
            <person name="van Eijk R."/>
            <person name="Schleper C."/>
            <person name="Guy L."/>
            <person name="Ettema T.J."/>
        </authorList>
    </citation>
    <scope>NUCLEOTIDE SEQUENCE</scope>
</reference>
<dbReference type="EMBL" id="LAZR01004536">
    <property type="protein sequence ID" value="KKN07733.1"/>
    <property type="molecule type" value="Genomic_DNA"/>
</dbReference>
<dbReference type="AlphaFoldDB" id="A0A0F9QR69"/>
<protein>
    <submittedName>
        <fullName evidence="1">Uncharacterized protein</fullName>
    </submittedName>
</protein>
<name>A0A0F9QR69_9ZZZZ</name>
<organism evidence="1">
    <name type="scientific">marine sediment metagenome</name>
    <dbReference type="NCBI Taxonomy" id="412755"/>
    <lineage>
        <taxon>unclassified sequences</taxon>
        <taxon>metagenomes</taxon>
        <taxon>ecological metagenomes</taxon>
    </lineage>
</organism>
<proteinExistence type="predicted"/>
<sequence>MAKNRIPIRIFGATQLAKKLNIGRLHWEADLHGATCTRECDWFETVALAKTDAIEWCKKIGMEAEINVDDDCLANPIYDG</sequence>
<evidence type="ECO:0000313" key="1">
    <source>
        <dbReference type="EMBL" id="KKN07733.1"/>
    </source>
</evidence>
<accession>A0A0F9QR69</accession>
<gene>
    <name evidence="1" type="ORF">LCGC14_1064110</name>
</gene>
<comment type="caution">
    <text evidence="1">The sequence shown here is derived from an EMBL/GenBank/DDBJ whole genome shotgun (WGS) entry which is preliminary data.</text>
</comment>